<dbReference type="PROSITE" id="PS51257">
    <property type="entry name" value="PROKAR_LIPOPROTEIN"/>
    <property type="match status" value="1"/>
</dbReference>
<dbReference type="AlphaFoldDB" id="A0A1A8Y0N3"/>
<protein>
    <recommendedName>
        <fullName evidence="3">Lipoprotein</fullName>
    </recommendedName>
</protein>
<reference evidence="1 2" key="1">
    <citation type="submission" date="2016-06" db="EMBL/GenBank/DDBJ databases">
        <authorList>
            <person name="Kjaerup R.B."/>
            <person name="Dalgaard T.S."/>
            <person name="Juul-Madsen H.R."/>
        </authorList>
    </citation>
    <scope>NUCLEOTIDE SEQUENCE [LARGE SCALE GENOMIC DNA]</scope>
    <source>
        <strain evidence="1">2</strain>
    </source>
</reference>
<dbReference type="RefSeq" id="WP_186412139.1">
    <property type="nucleotide sequence ID" value="NZ_FLQY01000357.1"/>
</dbReference>
<evidence type="ECO:0000313" key="2">
    <source>
        <dbReference type="Proteomes" id="UP000199600"/>
    </source>
</evidence>
<keyword evidence="2" id="KW-1185">Reference proteome</keyword>
<proteinExistence type="predicted"/>
<gene>
    <name evidence="1" type="ORF">PROAA_550002</name>
</gene>
<evidence type="ECO:0008006" key="3">
    <source>
        <dbReference type="Google" id="ProtNLM"/>
    </source>
</evidence>
<dbReference type="EMBL" id="FLQY01000357">
    <property type="protein sequence ID" value="SBT10557.1"/>
    <property type="molecule type" value="Genomic_DNA"/>
</dbReference>
<name>A0A1A8Y0N3_9RHOO</name>
<sequence length="405" mass="44209">MKFSTIQPGDSRIAGIARRAAPALLALLIAGCAGPPVLERQVLGYDDVTSRLDQKLLLVNIARADNGKPVHFTTTSTIAATFNWTSTLGAGAEWHRNTPDNFLGLNIGTGVSENPTFSIHPLSGKAFTERVLTPFKDKSFEFLVFQGGAIDRVMRLLASGIEVQKADGSFVRFIANDPALPQEYTEFRRIATHLRWLNDSRKLFVRALVFEEPLAPDLKAQPSAADIINADKEGLQWRRNADGSFRLVRLQAGRVVVMNVDPMSLDNQARYELNERIKRNPGGFVFLDVRPDGPGGNFPIRGAIKLRSMLQMLAFVASGARAVPEFDVAPDPRTGAVSENPRSALHIDISEVPPATTIASVEFEGRAYSVGNTTWDRANFATLGDLFQTAVGDIKGVDLPITISK</sequence>
<organism evidence="1 2">
    <name type="scientific">Candidatus Propionivibrio aalborgensis</name>
    <dbReference type="NCBI Taxonomy" id="1860101"/>
    <lineage>
        <taxon>Bacteria</taxon>
        <taxon>Pseudomonadati</taxon>
        <taxon>Pseudomonadota</taxon>
        <taxon>Betaproteobacteria</taxon>
        <taxon>Rhodocyclales</taxon>
        <taxon>Rhodocyclaceae</taxon>
        <taxon>Propionivibrio</taxon>
    </lineage>
</organism>
<accession>A0A1A8Y0N3</accession>
<dbReference type="Proteomes" id="UP000199600">
    <property type="component" value="Unassembled WGS sequence"/>
</dbReference>
<evidence type="ECO:0000313" key="1">
    <source>
        <dbReference type="EMBL" id="SBT10557.1"/>
    </source>
</evidence>